<comment type="function">
    <text evidence="7">Catalyzes the NADPH-dependent reduction of L-glutamate 5-phosphate into L-glutamate 5-semialdehyde and phosphate. The product spontaneously undergoes cyclization to form 1-pyrroline-5-carboxylate.</text>
</comment>
<evidence type="ECO:0000256" key="3">
    <source>
        <dbReference type="ARBA" id="ARBA00022650"/>
    </source>
</evidence>
<dbReference type="CDD" id="cd07079">
    <property type="entry name" value="ALDH_F18-19_ProA-GPR"/>
    <property type="match status" value="1"/>
</dbReference>
<sequence length="418" mass="45949">MMNIREELQKTAAAAKSLVALTTEQKNKVLLMMAFAVEQNGEKILEENKRDLEAAKEQGLSDAMMDRLALDHERLMGIVKSIEEVAHLEDPVGKLRLINEHENGLKINKVRVPLGVIGMIYEARPNVAAEASALCFKSGNAIVLRCGKEAIKTSFAIVTAMQSMLISNGLPADAIKLITDPDRKLMLELIQQDELLDVIIPRGGEGLIRFVTENSRVPVIQHYKGVCHLFIDESAEIEKAVALFLNGKIQRPGVCNALEGLLVHKNIAEEVLPQLQLHCGVNHIKVHACDKSYRYFEHLDGVERISEEGFGQEYLAKEIAIRIVDDIDMAIAHIDKFGSKHTEVICTQNENNAALFQKIVDASVVMVNASSRFSDGGQLGLGAEIGIATTKLHAYGPMGLEALTTEKYLVNGDGQIRA</sequence>
<gene>
    <name evidence="9" type="primary">proA_2</name>
    <name evidence="7" type="synonym">proA</name>
    <name evidence="9" type="ORF">MACH26_25830</name>
</gene>
<evidence type="ECO:0000259" key="8">
    <source>
        <dbReference type="Pfam" id="PF00171"/>
    </source>
</evidence>
<proteinExistence type="inferred from homology"/>
<comment type="subcellular location">
    <subcellularLocation>
        <location evidence="7">Cytoplasm</location>
    </subcellularLocation>
</comment>
<comment type="catalytic activity">
    <reaction evidence="6 7">
        <text>L-glutamate 5-semialdehyde + phosphate + NADP(+) = L-glutamyl 5-phosphate + NADPH + H(+)</text>
        <dbReference type="Rhea" id="RHEA:19541"/>
        <dbReference type="ChEBI" id="CHEBI:15378"/>
        <dbReference type="ChEBI" id="CHEBI:43474"/>
        <dbReference type="ChEBI" id="CHEBI:57783"/>
        <dbReference type="ChEBI" id="CHEBI:58066"/>
        <dbReference type="ChEBI" id="CHEBI:58274"/>
        <dbReference type="ChEBI" id="CHEBI:58349"/>
        <dbReference type="EC" id="1.2.1.41"/>
    </reaction>
</comment>
<comment type="similarity">
    <text evidence="7">Belongs to the gamma-glutamyl phosphate reductase family.</text>
</comment>
<accession>A0AA48HQY0</accession>
<organism evidence="9 10">
    <name type="scientific">Planctobacterium marinum</name>
    <dbReference type="NCBI Taxonomy" id="1631968"/>
    <lineage>
        <taxon>Bacteria</taxon>
        <taxon>Pseudomonadati</taxon>
        <taxon>Pseudomonadota</taxon>
        <taxon>Gammaproteobacteria</taxon>
        <taxon>Alteromonadales</taxon>
        <taxon>Alteromonadaceae</taxon>
        <taxon>Planctobacterium</taxon>
    </lineage>
</organism>
<dbReference type="PIRSF" id="PIRSF000151">
    <property type="entry name" value="GPR"/>
    <property type="match status" value="1"/>
</dbReference>
<dbReference type="AlphaFoldDB" id="A0AA48HQY0"/>
<keyword evidence="2 7" id="KW-0028">Amino-acid biosynthesis</keyword>
<evidence type="ECO:0000256" key="5">
    <source>
        <dbReference type="ARBA" id="ARBA00023002"/>
    </source>
</evidence>
<dbReference type="FunFam" id="3.40.309.10:FF:000006">
    <property type="entry name" value="Gamma-glutamyl phosphate reductase"/>
    <property type="match status" value="1"/>
</dbReference>
<evidence type="ECO:0000256" key="7">
    <source>
        <dbReference type="HAMAP-Rule" id="MF_00412"/>
    </source>
</evidence>
<dbReference type="PROSITE" id="PS01223">
    <property type="entry name" value="PROA"/>
    <property type="match status" value="1"/>
</dbReference>
<dbReference type="EMBL" id="AP027272">
    <property type="protein sequence ID" value="BDX07062.1"/>
    <property type="molecule type" value="Genomic_DNA"/>
</dbReference>
<dbReference type="KEGG" id="pmaw:MACH26_25830"/>
<dbReference type="InterPro" id="IPR012134">
    <property type="entry name" value="Glu-5-SA_DH"/>
</dbReference>
<dbReference type="HAMAP" id="MF_00412">
    <property type="entry name" value="ProA"/>
    <property type="match status" value="1"/>
</dbReference>
<keyword evidence="10" id="KW-1185">Reference proteome</keyword>
<keyword evidence="4 7" id="KW-0521">NADP</keyword>
<dbReference type="InterPro" id="IPR020593">
    <property type="entry name" value="G-glutamylP_reductase_CS"/>
</dbReference>
<dbReference type="NCBIfam" id="NF001221">
    <property type="entry name" value="PRK00197.1"/>
    <property type="match status" value="1"/>
</dbReference>
<dbReference type="Pfam" id="PF00171">
    <property type="entry name" value="Aldedh"/>
    <property type="match status" value="1"/>
</dbReference>
<keyword evidence="3 7" id="KW-0641">Proline biosynthesis</keyword>
<evidence type="ECO:0000256" key="6">
    <source>
        <dbReference type="ARBA" id="ARBA00049024"/>
    </source>
</evidence>
<evidence type="ECO:0000313" key="10">
    <source>
        <dbReference type="Proteomes" id="UP001333710"/>
    </source>
</evidence>
<dbReference type="PANTHER" id="PTHR11063">
    <property type="entry name" value="GLUTAMATE SEMIALDEHYDE DEHYDROGENASE"/>
    <property type="match status" value="1"/>
</dbReference>
<dbReference type="PANTHER" id="PTHR11063:SF8">
    <property type="entry name" value="DELTA-1-PYRROLINE-5-CARBOXYLATE SYNTHASE"/>
    <property type="match status" value="1"/>
</dbReference>
<dbReference type="InterPro" id="IPR016161">
    <property type="entry name" value="Ald_DH/histidinol_DH"/>
</dbReference>
<evidence type="ECO:0000313" key="9">
    <source>
        <dbReference type="EMBL" id="BDX07062.1"/>
    </source>
</evidence>
<dbReference type="NCBIfam" id="TIGR00407">
    <property type="entry name" value="proA"/>
    <property type="match status" value="1"/>
</dbReference>
<dbReference type="InterPro" id="IPR015590">
    <property type="entry name" value="Aldehyde_DH_dom"/>
</dbReference>
<dbReference type="InterPro" id="IPR000965">
    <property type="entry name" value="GPR_dom"/>
</dbReference>
<dbReference type="InterPro" id="IPR016163">
    <property type="entry name" value="Ald_DH_C"/>
</dbReference>
<dbReference type="Gene3D" id="3.40.605.10">
    <property type="entry name" value="Aldehyde Dehydrogenase, Chain A, domain 1"/>
    <property type="match status" value="1"/>
</dbReference>
<dbReference type="EC" id="1.2.1.41" evidence="7"/>
<dbReference type="Proteomes" id="UP001333710">
    <property type="component" value="Chromosome"/>
</dbReference>
<name>A0AA48HQY0_9ALTE</name>
<dbReference type="GO" id="GO:0055129">
    <property type="term" value="P:L-proline biosynthetic process"/>
    <property type="evidence" value="ECO:0007669"/>
    <property type="project" value="UniProtKB-UniRule"/>
</dbReference>
<dbReference type="Gene3D" id="3.40.309.10">
    <property type="entry name" value="Aldehyde Dehydrogenase, Chain A, domain 2"/>
    <property type="match status" value="1"/>
</dbReference>
<dbReference type="SUPFAM" id="SSF53720">
    <property type="entry name" value="ALDH-like"/>
    <property type="match status" value="1"/>
</dbReference>
<reference evidence="9" key="1">
    <citation type="submission" date="2023-01" db="EMBL/GenBank/DDBJ databases">
        <title>Complete genome sequence of Planctobacterium marinum strain Dej080120_11.</title>
        <authorList>
            <person name="Ueki S."/>
            <person name="Maruyama F."/>
        </authorList>
    </citation>
    <scope>NUCLEOTIDE SEQUENCE</scope>
    <source>
        <strain evidence="9">Dej080120_11</strain>
    </source>
</reference>
<protein>
    <recommendedName>
        <fullName evidence="7">Gamma-glutamyl phosphate reductase</fullName>
        <shortName evidence="7">GPR</shortName>
        <ecNumber evidence="7">1.2.1.41</ecNumber>
    </recommendedName>
    <alternativeName>
        <fullName evidence="7">Glutamate-5-semialdehyde dehydrogenase</fullName>
    </alternativeName>
    <alternativeName>
        <fullName evidence="7">Glutamyl-gamma-semialdehyde dehydrogenase</fullName>
        <shortName evidence="7">GSA dehydrogenase</shortName>
    </alternativeName>
</protein>
<evidence type="ECO:0000256" key="2">
    <source>
        <dbReference type="ARBA" id="ARBA00022605"/>
    </source>
</evidence>
<dbReference type="GO" id="GO:0005737">
    <property type="term" value="C:cytoplasm"/>
    <property type="evidence" value="ECO:0007669"/>
    <property type="project" value="UniProtKB-SubCell"/>
</dbReference>
<feature type="domain" description="Aldehyde dehydrogenase" evidence="8">
    <location>
        <begin position="6"/>
        <end position="276"/>
    </location>
</feature>
<dbReference type="GO" id="GO:0050661">
    <property type="term" value="F:NADP binding"/>
    <property type="evidence" value="ECO:0007669"/>
    <property type="project" value="InterPro"/>
</dbReference>
<keyword evidence="7" id="KW-0963">Cytoplasm</keyword>
<evidence type="ECO:0000256" key="4">
    <source>
        <dbReference type="ARBA" id="ARBA00022857"/>
    </source>
</evidence>
<keyword evidence="5 7" id="KW-0560">Oxidoreductase</keyword>
<comment type="pathway">
    <text evidence="1 7">Amino-acid biosynthesis; L-proline biosynthesis; L-glutamate 5-semialdehyde from L-glutamate: step 2/2.</text>
</comment>
<dbReference type="GO" id="GO:0004350">
    <property type="term" value="F:glutamate-5-semialdehyde dehydrogenase activity"/>
    <property type="evidence" value="ECO:0007669"/>
    <property type="project" value="UniProtKB-UniRule"/>
</dbReference>
<dbReference type="InterPro" id="IPR016162">
    <property type="entry name" value="Ald_DH_N"/>
</dbReference>
<evidence type="ECO:0000256" key="1">
    <source>
        <dbReference type="ARBA" id="ARBA00004985"/>
    </source>
</evidence>
<dbReference type="RefSeq" id="WP_425325578.1">
    <property type="nucleotide sequence ID" value="NZ_AP027272.1"/>
</dbReference>